<name>A0A3Q8RMZ2_9FLAO</name>
<organism evidence="2 3">
    <name type="scientific">Tenacibaculum singaporense</name>
    <dbReference type="NCBI Taxonomy" id="2358479"/>
    <lineage>
        <taxon>Bacteria</taxon>
        <taxon>Pseudomonadati</taxon>
        <taxon>Bacteroidota</taxon>
        <taxon>Flavobacteriia</taxon>
        <taxon>Flavobacteriales</taxon>
        <taxon>Flavobacteriaceae</taxon>
        <taxon>Tenacibaculum</taxon>
    </lineage>
</organism>
<reference evidence="2 3" key="1">
    <citation type="submission" date="2018-09" db="EMBL/GenBank/DDBJ databases">
        <title>Insights into the microbiota of Asian seabass (Lates calcarifer) with tenacibaculosis symptoms and description of sp. nov. Tenacibaculum singaporense.</title>
        <authorList>
            <person name="Miyake S."/>
            <person name="Soh M."/>
            <person name="Azman M.N."/>
            <person name="Ngoh S.Y."/>
            <person name="Orban L."/>
        </authorList>
    </citation>
    <scope>NUCLEOTIDE SEQUENCE [LARGE SCALE GENOMIC DNA]</scope>
    <source>
        <strain evidence="2 3">DSM 106434</strain>
    </source>
</reference>
<dbReference type="KEGG" id="tsig:D6T69_06815"/>
<evidence type="ECO:0000313" key="2">
    <source>
        <dbReference type="EMBL" id="AZJ35245.1"/>
    </source>
</evidence>
<proteinExistence type="predicted"/>
<evidence type="ECO:0000256" key="1">
    <source>
        <dbReference type="SAM" id="SignalP"/>
    </source>
</evidence>
<dbReference type="PROSITE" id="PS51257">
    <property type="entry name" value="PROKAR_LIPOPROTEIN"/>
    <property type="match status" value="1"/>
</dbReference>
<dbReference type="EMBL" id="CP032548">
    <property type="protein sequence ID" value="AZJ35245.1"/>
    <property type="molecule type" value="Genomic_DNA"/>
</dbReference>
<keyword evidence="1" id="KW-0732">Signal</keyword>
<dbReference type="Proteomes" id="UP000274593">
    <property type="component" value="Chromosome"/>
</dbReference>
<dbReference type="RefSeq" id="WP_125067028.1">
    <property type="nucleotide sequence ID" value="NZ_CP032548.1"/>
</dbReference>
<sequence>MKKTFLAVVLILSLYGCATTSLVDHNKQQIEKARKIWVGETKKTLILNLGKPYETYSDGSDGEVYSYRKYNGFITWVTNYYINNEGIIYHLNANSIR</sequence>
<keyword evidence="3" id="KW-1185">Reference proteome</keyword>
<feature type="chain" id="PRO_5018708483" description="SmpA/OmlA family protein" evidence="1">
    <location>
        <begin position="19"/>
        <end position="97"/>
    </location>
</feature>
<protein>
    <recommendedName>
        <fullName evidence="4">SmpA/OmlA family protein</fullName>
    </recommendedName>
</protein>
<accession>A0A3Q8RMZ2</accession>
<evidence type="ECO:0000313" key="3">
    <source>
        <dbReference type="Proteomes" id="UP000274593"/>
    </source>
</evidence>
<gene>
    <name evidence="2" type="ORF">D6T69_06815</name>
</gene>
<dbReference type="AlphaFoldDB" id="A0A3Q8RMZ2"/>
<feature type="signal peptide" evidence="1">
    <location>
        <begin position="1"/>
        <end position="18"/>
    </location>
</feature>
<evidence type="ECO:0008006" key="4">
    <source>
        <dbReference type="Google" id="ProtNLM"/>
    </source>
</evidence>